<keyword evidence="2" id="KW-0548">Nucleotidyltransferase</keyword>
<organism evidence="2 3">
    <name type="scientific">Liparis tanakae</name>
    <name type="common">Tanaka's snailfish</name>
    <dbReference type="NCBI Taxonomy" id="230148"/>
    <lineage>
        <taxon>Eukaryota</taxon>
        <taxon>Metazoa</taxon>
        <taxon>Chordata</taxon>
        <taxon>Craniata</taxon>
        <taxon>Vertebrata</taxon>
        <taxon>Euteleostomi</taxon>
        <taxon>Actinopterygii</taxon>
        <taxon>Neopterygii</taxon>
        <taxon>Teleostei</taxon>
        <taxon>Neoteleostei</taxon>
        <taxon>Acanthomorphata</taxon>
        <taxon>Eupercaria</taxon>
        <taxon>Perciformes</taxon>
        <taxon>Cottioidei</taxon>
        <taxon>Cottales</taxon>
        <taxon>Liparidae</taxon>
        <taxon>Liparis</taxon>
    </lineage>
</organism>
<dbReference type="PROSITE" id="PS50526">
    <property type="entry name" value="RDRP_SSRNA_NEG_NONSEG"/>
    <property type="match status" value="1"/>
</dbReference>
<evidence type="ECO:0000313" key="3">
    <source>
        <dbReference type="Proteomes" id="UP000314294"/>
    </source>
</evidence>
<sequence length="60" mass="6933">MALRDYSLQCGLVLKPEECWSSDILYEYGKKMYFKGGQVSNFLKISSRITDSTGELYRNV</sequence>
<protein>
    <submittedName>
        <fullName evidence="2">RNA-directed RNA polymerase L</fullName>
    </submittedName>
</protein>
<dbReference type="Proteomes" id="UP000314294">
    <property type="component" value="Unassembled WGS sequence"/>
</dbReference>
<evidence type="ECO:0000259" key="1">
    <source>
        <dbReference type="PROSITE" id="PS50526"/>
    </source>
</evidence>
<dbReference type="EMBL" id="SRLO01009860">
    <property type="protein sequence ID" value="TNN26624.1"/>
    <property type="molecule type" value="Genomic_DNA"/>
</dbReference>
<comment type="caution">
    <text evidence="2">The sequence shown here is derived from an EMBL/GenBank/DDBJ whole genome shotgun (WGS) entry which is preliminary data.</text>
</comment>
<proteinExistence type="predicted"/>
<keyword evidence="3" id="KW-1185">Reference proteome</keyword>
<evidence type="ECO:0000313" key="2">
    <source>
        <dbReference type="EMBL" id="TNN26624.1"/>
    </source>
</evidence>
<name>A0A4Z2EDQ2_9TELE</name>
<gene>
    <name evidence="2" type="primary">L_0</name>
    <name evidence="2" type="ORF">EYF80_063239</name>
</gene>
<keyword evidence="2" id="KW-0696">RNA-directed RNA polymerase</keyword>
<feature type="domain" description="RdRp catalytic" evidence="1">
    <location>
        <begin position="1"/>
        <end position="36"/>
    </location>
</feature>
<dbReference type="GO" id="GO:0005524">
    <property type="term" value="F:ATP binding"/>
    <property type="evidence" value="ECO:0007669"/>
    <property type="project" value="InterPro"/>
</dbReference>
<dbReference type="AlphaFoldDB" id="A0A4Z2EDQ2"/>
<dbReference type="InterPro" id="IPR014023">
    <property type="entry name" value="Mononeg_RNA_pol_cat"/>
</dbReference>
<accession>A0A4Z2EDQ2</accession>
<dbReference type="Pfam" id="PF00946">
    <property type="entry name" value="Mononeg_RNA_pol"/>
    <property type="match status" value="1"/>
</dbReference>
<dbReference type="GO" id="GO:0004482">
    <property type="term" value="F:mRNA 5'-cap (guanine-N7-)-methyltransferase activity"/>
    <property type="evidence" value="ECO:0007669"/>
    <property type="project" value="InterPro"/>
</dbReference>
<keyword evidence="2" id="KW-0808">Transferase</keyword>
<dbReference type="GO" id="GO:0003968">
    <property type="term" value="F:RNA-directed RNA polymerase activity"/>
    <property type="evidence" value="ECO:0007669"/>
    <property type="project" value="UniProtKB-KW"/>
</dbReference>
<reference evidence="2 3" key="1">
    <citation type="submission" date="2019-03" db="EMBL/GenBank/DDBJ databases">
        <title>First draft genome of Liparis tanakae, snailfish: a comprehensive survey of snailfish specific genes.</title>
        <authorList>
            <person name="Kim W."/>
            <person name="Song I."/>
            <person name="Jeong J.-H."/>
            <person name="Kim D."/>
            <person name="Kim S."/>
            <person name="Ryu S."/>
            <person name="Song J.Y."/>
            <person name="Lee S.K."/>
        </authorList>
    </citation>
    <scope>NUCLEOTIDE SEQUENCE [LARGE SCALE GENOMIC DNA]</scope>
    <source>
        <tissue evidence="2">Muscle</tissue>
    </source>
</reference>